<feature type="compositionally biased region" description="Low complexity" evidence="1">
    <location>
        <begin position="526"/>
        <end position="555"/>
    </location>
</feature>
<evidence type="ECO:0000313" key="3">
    <source>
        <dbReference type="Proteomes" id="UP000224006"/>
    </source>
</evidence>
<feature type="region of interest" description="Disordered" evidence="1">
    <location>
        <begin position="30"/>
        <end position="64"/>
    </location>
</feature>
<keyword evidence="3" id="KW-1185">Reference proteome</keyword>
<dbReference type="VEuPathDB" id="ToxoDB:BESB_053600"/>
<feature type="region of interest" description="Disordered" evidence="1">
    <location>
        <begin position="1108"/>
        <end position="1130"/>
    </location>
</feature>
<comment type="caution">
    <text evidence="2">The sequence shown here is derived from an EMBL/GenBank/DDBJ whole genome shotgun (WGS) entry which is preliminary data.</text>
</comment>
<dbReference type="EMBL" id="NWUJ01000004">
    <property type="protein sequence ID" value="PFH35709.1"/>
    <property type="molecule type" value="Genomic_DNA"/>
</dbReference>
<feature type="compositionally biased region" description="Gly residues" evidence="1">
    <location>
        <begin position="1111"/>
        <end position="1122"/>
    </location>
</feature>
<feature type="region of interest" description="Disordered" evidence="1">
    <location>
        <begin position="168"/>
        <end position="235"/>
    </location>
</feature>
<feature type="compositionally biased region" description="Basic and acidic residues" evidence="1">
    <location>
        <begin position="874"/>
        <end position="885"/>
    </location>
</feature>
<dbReference type="GeneID" id="40310289"/>
<proteinExistence type="predicted"/>
<dbReference type="OrthoDB" id="333261at2759"/>
<accession>A0A2A9MCW1</accession>
<feature type="region of interest" description="Disordered" evidence="1">
    <location>
        <begin position="376"/>
        <end position="555"/>
    </location>
</feature>
<feature type="region of interest" description="Disordered" evidence="1">
    <location>
        <begin position="1526"/>
        <end position="1551"/>
    </location>
</feature>
<feature type="region of interest" description="Disordered" evidence="1">
    <location>
        <begin position="1042"/>
        <end position="1070"/>
    </location>
</feature>
<feature type="compositionally biased region" description="Basic and acidic residues" evidence="1">
    <location>
        <begin position="1526"/>
        <end position="1537"/>
    </location>
</feature>
<reference evidence="2 3" key="1">
    <citation type="submission" date="2017-09" db="EMBL/GenBank/DDBJ databases">
        <title>Genome sequencing of Besnoitia besnoiti strain Bb-Ger1.</title>
        <authorList>
            <person name="Schares G."/>
            <person name="Venepally P."/>
            <person name="Lorenzi H.A."/>
        </authorList>
    </citation>
    <scope>NUCLEOTIDE SEQUENCE [LARGE SCALE GENOMIC DNA]</scope>
    <source>
        <strain evidence="2 3">Bb-Ger1</strain>
    </source>
</reference>
<feature type="compositionally biased region" description="Low complexity" evidence="1">
    <location>
        <begin position="30"/>
        <end position="52"/>
    </location>
</feature>
<evidence type="ECO:0000256" key="1">
    <source>
        <dbReference type="SAM" id="MobiDB-lite"/>
    </source>
</evidence>
<evidence type="ECO:0000313" key="2">
    <source>
        <dbReference type="EMBL" id="PFH35709.1"/>
    </source>
</evidence>
<feature type="compositionally biased region" description="Basic and acidic residues" evidence="1">
    <location>
        <begin position="437"/>
        <end position="449"/>
    </location>
</feature>
<feature type="region of interest" description="Disordered" evidence="1">
    <location>
        <begin position="1253"/>
        <end position="1276"/>
    </location>
</feature>
<feature type="region of interest" description="Disordered" evidence="1">
    <location>
        <begin position="266"/>
        <end position="304"/>
    </location>
</feature>
<feature type="compositionally biased region" description="Basic and acidic residues" evidence="1">
    <location>
        <begin position="273"/>
        <end position="304"/>
    </location>
</feature>
<feature type="compositionally biased region" description="Low complexity" evidence="1">
    <location>
        <begin position="420"/>
        <end position="433"/>
    </location>
</feature>
<name>A0A2A9MCW1_BESBE</name>
<protein>
    <submittedName>
        <fullName evidence="2">Uncharacterized protein</fullName>
    </submittedName>
</protein>
<organism evidence="2 3">
    <name type="scientific">Besnoitia besnoiti</name>
    <name type="common">Apicomplexan protozoan</name>
    <dbReference type="NCBI Taxonomy" id="94643"/>
    <lineage>
        <taxon>Eukaryota</taxon>
        <taxon>Sar</taxon>
        <taxon>Alveolata</taxon>
        <taxon>Apicomplexa</taxon>
        <taxon>Conoidasida</taxon>
        <taxon>Coccidia</taxon>
        <taxon>Eucoccidiorida</taxon>
        <taxon>Eimeriorina</taxon>
        <taxon>Sarcocystidae</taxon>
        <taxon>Besnoitia</taxon>
    </lineage>
</organism>
<feature type="compositionally biased region" description="Low complexity" evidence="1">
    <location>
        <begin position="953"/>
        <end position="968"/>
    </location>
</feature>
<feature type="compositionally biased region" description="Basic and acidic residues" evidence="1">
    <location>
        <begin position="178"/>
        <end position="190"/>
    </location>
</feature>
<feature type="compositionally biased region" description="Polar residues" evidence="1">
    <location>
        <begin position="1057"/>
        <end position="1070"/>
    </location>
</feature>
<feature type="compositionally biased region" description="Basic and acidic residues" evidence="1">
    <location>
        <begin position="206"/>
        <end position="230"/>
    </location>
</feature>
<feature type="region of interest" description="Disordered" evidence="1">
    <location>
        <begin position="945"/>
        <end position="1029"/>
    </location>
</feature>
<dbReference type="KEGG" id="bbes:BESB_053600"/>
<dbReference type="RefSeq" id="XP_029219718.1">
    <property type="nucleotide sequence ID" value="XM_029363795.1"/>
</dbReference>
<sequence length="1616" mass="170546">MTRERPNKGLGQQRALAFSQLALARTSSRASSPASAASLPSRFTSPVCSSSLSPPPPGPRLVTSSLSSASAFPRRSRLISSPFLPFASYHWLATCDSPSPACDALSSRAAHACWSHRASSPFSGASSLFNSHTSSPFPPNLRRTPFPLRSPVSRRAFAFSSRSAAERIRADAAGSQPLRRDSAGVNRAEEETTDEPFSCREGSASIERDSWPSGEEETKQRSELSREVRSPHNFSDSVLRDGLERLSIADLFSALGSPGAGGALEGSNFSAHRSHEAKQAALEREDAREADAEANFRETRERHAASPIASGLSISPTAGAFAGFSAETGRGIVIPFWPEETFEGRLQPAKILATEDEPTDADVRTRAQDQWDAYAGEGCVQGDPSPSADGAASPLEPWRSPQTPVAQRHSRPDEEGGGLVAVSSSSASALSSGDAHATPDRRGAGRAETGRPTATRAVRQTSFLFDDEEADDWRLGDAEGTGEAPSAAADSEPRLEASRGGARRRPAPSDSGAQAVGRQRRKGMQSSAATISSVSTSHLGSSFPSSAASSAPAPPFVSRAPEALSPLDMLRLARAEREFEAADHVLRLQALARTSSDALGADEATSAHRAFLWRRATLRLTPEVTATLAPASLLQTLQALARGRGSGLLPPSPALLIQVFNACTEKLMYWSLDDQLLLLRAASSLLLPPAPEVSAAASGGAAAAPLVSSSTSASSSLSPFLASPPSAGWPVAKPDWGGGALGPAAAFTMEVLLQRMQAERENLKVSDIVAVLHVYARLKLLSPSSSLLLLDTLYRKLLESQARQKRLLRVAAAVAQTRWEGSGGAPAGGKRNNEHRDLEEGTASLGRYAGPAQPQPCVASAPSSGGSVCRAASPRRDTQARRESRPSGTSRSLLLSPSLESSLSSLLRLADSVACLLDEGARRCGLSPSEEILGAQLLRRHVHRMQQARKTPAAFSGSASASHAAGEAPGKHAKGLEEESRRSLRLCGPAAQGRGTPDAECEAESEGRRRPDDQAEAEMAQGPSRGVPSHNAEFLALRDSHGTSLASEASGAPTLPRSPQSPRVASPQTQAAAALSPLSLRLMARLFQHLVEGFLASYRLERETLERVDPGAGGGHSGGGAARGIPRRSRAAQSASLHPLHVSRLLHAMTVLDFRACSMYSYAQTVRSRHFFQELFSLLDVDALLAVDGVEGGAAASAAVSVVADLALQKRLYECTQGSFASSAAAQKRGESPSDGAGYSEAVRPAGLAGAGSARDAEKAQAPQQSEAQDVAAEKDVDRKQAEGFFVDSMKDEILPRLVAVALRHARTLSVHQHAALLEALSLHLRYRHDFLLDALRCSALAAASRALGILPSGSSATSRHGVPPASLFMAAWSTMRLFCTLLRQHPLVAFPVVLEGHGVFAAAADVLAAGSLRVSAFSSPSDLGGTPTPRPLGFALPEENSDLARARLLVLLLSSLLPHLRKRHERILPCAAAEAHRLCAPSFPTRSPQSASAMTLEPAGASAECADPLGGQKALQQAMKVSETHGEPYSGERRGASEANQTCGARDRSSSPRLRPLWVYVHPNLSEFNKSPLCFLEGPLRQKAVYLPGLLDAMANDAERVVAAVRGGDTAFKHF</sequence>
<gene>
    <name evidence="2" type="ORF">BESB_053600</name>
</gene>
<feature type="region of interest" description="Disordered" evidence="1">
    <location>
        <begin position="845"/>
        <end position="894"/>
    </location>
</feature>
<dbReference type="Proteomes" id="UP000224006">
    <property type="component" value="Chromosome IV"/>
</dbReference>